<proteinExistence type="predicted"/>
<reference evidence="2 3" key="1">
    <citation type="submission" date="2024-02" db="EMBL/GenBank/DDBJ databases">
        <authorList>
            <person name="Saticioglu I.B."/>
        </authorList>
    </citation>
    <scope>NUCLEOTIDE SEQUENCE [LARGE SCALE GENOMIC DNA]</scope>
    <source>
        <strain evidence="2 3">Mu-43</strain>
    </source>
</reference>
<dbReference type="RefSeq" id="WP_337320971.1">
    <property type="nucleotide sequence ID" value="NZ_JBBDGN010000012.1"/>
</dbReference>
<evidence type="ECO:0000313" key="2">
    <source>
        <dbReference type="EMBL" id="MEJ1092430.1"/>
    </source>
</evidence>
<feature type="domain" description="DUF427" evidence="1">
    <location>
        <begin position="1"/>
        <end position="94"/>
    </location>
</feature>
<dbReference type="PANTHER" id="PTHR34310:SF5">
    <property type="entry name" value="DUF427 DOMAIN PROTEIN (AFU_ORTHOLOGUE AFUA_3G02220)"/>
    <property type="match status" value="1"/>
</dbReference>
<dbReference type="Pfam" id="PF04248">
    <property type="entry name" value="NTP_transf_9"/>
    <property type="match status" value="1"/>
</dbReference>
<dbReference type="InterPro" id="IPR007361">
    <property type="entry name" value="DUF427"/>
</dbReference>
<accession>A0ABU8LN89</accession>
<dbReference type="EMBL" id="JBBDGN010000012">
    <property type="protein sequence ID" value="MEJ1092430.1"/>
    <property type="molecule type" value="Genomic_DNA"/>
</dbReference>
<dbReference type="PANTHER" id="PTHR34310">
    <property type="entry name" value="DUF427 DOMAIN PROTEIN (AFU_ORTHOLOGUE AFUA_3G02220)"/>
    <property type="match status" value="1"/>
</dbReference>
<name>A0ABU8LN89_9MICO</name>
<keyword evidence="3" id="KW-1185">Reference proteome</keyword>
<dbReference type="Proteomes" id="UP001366085">
    <property type="component" value="Unassembled WGS sequence"/>
</dbReference>
<comment type="caution">
    <text evidence="2">The sequence shown here is derived from an EMBL/GenBank/DDBJ whole genome shotgun (WGS) entry which is preliminary data.</text>
</comment>
<dbReference type="InterPro" id="IPR038694">
    <property type="entry name" value="DUF427_sf"/>
</dbReference>
<evidence type="ECO:0000259" key="1">
    <source>
        <dbReference type="Pfam" id="PF04248"/>
    </source>
</evidence>
<gene>
    <name evidence="2" type="ORF">WDU93_12125</name>
</gene>
<protein>
    <submittedName>
        <fullName evidence="2">DUF427 domain-containing protein</fullName>
    </submittedName>
</protein>
<evidence type="ECO:0000313" key="3">
    <source>
        <dbReference type="Proteomes" id="UP001366085"/>
    </source>
</evidence>
<organism evidence="2 3">
    <name type="scientific">Microbacterium istanbulense</name>
    <dbReference type="NCBI Taxonomy" id="3122049"/>
    <lineage>
        <taxon>Bacteria</taxon>
        <taxon>Bacillati</taxon>
        <taxon>Actinomycetota</taxon>
        <taxon>Actinomycetes</taxon>
        <taxon>Micrococcales</taxon>
        <taxon>Microbacteriaceae</taxon>
        <taxon>Microbacterium</taxon>
    </lineage>
</organism>
<dbReference type="Gene3D" id="2.170.150.40">
    <property type="entry name" value="Domain of unknown function (DUF427)"/>
    <property type="match status" value="1"/>
</dbReference>
<sequence>MKAVLAGTVIAEADESDLVRVEGNWYFPPAAVAPGVLVKSPTPYTCSWKGEAQYYSLQVGDELFVDGAWAYPDLPQSAAQRVGREFAGYIAFAPGVQVGP</sequence>